<proteinExistence type="predicted"/>
<dbReference type="VEuPathDB" id="FungiDB:BCV72DRAFT_339521"/>
<protein>
    <submittedName>
        <fullName evidence="1">Uncharacterized protein</fullName>
    </submittedName>
</protein>
<dbReference type="Proteomes" id="UP000242414">
    <property type="component" value="Unassembled WGS sequence"/>
</dbReference>
<sequence>MSNFLNNSTVNGAVNINICDKRSRSPSAESSVSSVSSCEVKRSRKLDYLAGNGQKEWEPKDKLILNGIDITAALIKFRNNSIKAAEKKNDLNSLRILSLSHVFLVNKLEPKNCVTSYLEDKEAKELSNWSHSLIYDIPRASSDAVLYCKAIADGNEVEGYKCEDSNTLSESIKDLAEQLINNKAKINQASEASFMDKHLMPEIRRVLLNNASDDIVYAMIDGMDTNKKKPDFMLGFSKKRKDIYCFFVEVKRPKQKSSYQEEDDMTKLLKQLKFSIDKQLLLGLRDPVSLGLLVEGFKCSLYKMTLVADGIYLPWLVKRFSLVEEIHQMVLLPSIVESLTFVKNELVATKERLDEKKLRSEKKTAKERIRPSFITKFQ</sequence>
<gene>
    <name evidence="1" type="ORF">BCV72DRAFT_339521</name>
</gene>
<dbReference type="AlphaFoldDB" id="A0A1X0QNG5"/>
<organism evidence="1">
    <name type="scientific">Rhizopus microsporus var. microsporus</name>
    <dbReference type="NCBI Taxonomy" id="86635"/>
    <lineage>
        <taxon>Eukaryota</taxon>
        <taxon>Fungi</taxon>
        <taxon>Fungi incertae sedis</taxon>
        <taxon>Mucoromycota</taxon>
        <taxon>Mucoromycotina</taxon>
        <taxon>Mucoromycetes</taxon>
        <taxon>Mucorales</taxon>
        <taxon>Mucorineae</taxon>
        <taxon>Rhizopodaceae</taxon>
        <taxon>Rhizopus</taxon>
    </lineage>
</organism>
<name>A0A1X0QNG5_RHIZD</name>
<evidence type="ECO:0000313" key="1">
    <source>
        <dbReference type="EMBL" id="ORE01295.1"/>
    </source>
</evidence>
<dbReference type="EMBL" id="KV922155">
    <property type="protein sequence ID" value="ORE01295.1"/>
    <property type="molecule type" value="Genomic_DNA"/>
</dbReference>
<dbReference type="OrthoDB" id="2281761at2759"/>
<reference evidence="1" key="1">
    <citation type="journal article" date="2016" name="Proc. Natl. Acad. Sci. U.S.A.">
        <title>Lipid metabolic changes in an early divergent fungus govern the establishment of a mutualistic symbiosis with endobacteria.</title>
        <authorList>
            <person name="Lastovetsky O.A."/>
            <person name="Gaspar M.L."/>
            <person name="Mondo S.J."/>
            <person name="LaButti K.M."/>
            <person name="Sandor L."/>
            <person name="Grigoriev I.V."/>
            <person name="Henry S.A."/>
            <person name="Pawlowska T.E."/>
        </authorList>
    </citation>
    <scope>NUCLEOTIDE SEQUENCE [LARGE SCALE GENOMIC DNA]</scope>
    <source>
        <strain evidence="1">ATCC 52814</strain>
    </source>
</reference>
<accession>A0A1X0QNG5</accession>